<evidence type="ECO:0000256" key="5">
    <source>
        <dbReference type="SAM" id="SignalP"/>
    </source>
</evidence>
<reference evidence="6 7" key="1">
    <citation type="submission" date="2019-04" db="EMBL/GenBank/DDBJ databases">
        <authorList>
            <person name="Li J."/>
        </authorList>
    </citation>
    <scope>NUCLEOTIDE SEQUENCE [LARGE SCALE GENOMIC DNA]</scope>
    <source>
        <strain evidence="6 7">KCTC 42687</strain>
    </source>
</reference>
<dbReference type="AlphaFoldDB" id="A0A4U0R587"/>
<keyword evidence="2" id="KW-0813">Transport</keyword>
<dbReference type="EMBL" id="SUNI01000024">
    <property type="protein sequence ID" value="TJZ89846.1"/>
    <property type="molecule type" value="Genomic_DNA"/>
</dbReference>
<dbReference type="Pfam" id="PF13416">
    <property type="entry name" value="SBP_bac_8"/>
    <property type="match status" value="1"/>
</dbReference>
<evidence type="ECO:0000256" key="3">
    <source>
        <dbReference type="ARBA" id="ARBA00022729"/>
    </source>
</evidence>
<dbReference type="RefSeq" id="WP_136887336.1">
    <property type="nucleotide sequence ID" value="NZ_SUNI01000024.1"/>
</dbReference>
<evidence type="ECO:0000256" key="1">
    <source>
        <dbReference type="ARBA" id="ARBA00004418"/>
    </source>
</evidence>
<dbReference type="PRINTS" id="PR00909">
    <property type="entry name" value="SPERMDNBNDNG"/>
</dbReference>
<dbReference type="Proteomes" id="UP000309747">
    <property type="component" value="Unassembled WGS sequence"/>
</dbReference>
<evidence type="ECO:0000256" key="2">
    <source>
        <dbReference type="ARBA" id="ARBA00022448"/>
    </source>
</evidence>
<dbReference type="OrthoDB" id="9769319at2"/>
<dbReference type="Gene3D" id="3.40.190.10">
    <property type="entry name" value="Periplasmic binding protein-like II"/>
    <property type="match status" value="2"/>
</dbReference>
<evidence type="ECO:0000313" key="6">
    <source>
        <dbReference type="EMBL" id="TJZ89846.1"/>
    </source>
</evidence>
<name>A0A4U0R587_9RHOB</name>
<dbReference type="InterPro" id="IPR006059">
    <property type="entry name" value="SBP"/>
</dbReference>
<dbReference type="PANTHER" id="PTHR30222">
    <property type="entry name" value="SPERMIDINE/PUTRESCINE-BINDING PERIPLASMIC PROTEIN"/>
    <property type="match status" value="1"/>
</dbReference>
<dbReference type="GO" id="GO:0042597">
    <property type="term" value="C:periplasmic space"/>
    <property type="evidence" value="ECO:0007669"/>
    <property type="project" value="UniProtKB-SubCell"/>
</dbReference>
<dbReference type="SUPFAM" id="SSF53850">
    <property type="entry name" value="Periplasmic binding protein-like II"/>
    <property type="match status" value="1"/>
</dbReference>
<gene>
    <name evidence="6" type="ORF">FA743_17320</name>
</gene>
<accession>A0A4U0R587</accession>
<comment type="subcellular location">
    <subcellularLocation>
        <location evidence="1">Periplasm</location>
    </subcellularLocation>
</comment>
<evidence type="ECO:0000256" key="4">
    <source>
        <dbReference type="ARBA" id="ARBA00022764"/>
    </source>
</evidence>
<dbReference type="GO" id="GO:0015846">
    <property type="term" value="P:polyamine transport"/>
    <property type="evidence" value="ECO:0007669"/>
    <property type="project" value="InterPro"/>
</dbReference>
<sequence length="339" mass="37599">MKPLLAGLAALTATPALAEGELHIFNWGNYTPPELIEKFQDTYDVRVTVTEYDSNDAALAKIRAGGHGFDIVVPTSSFLPIWIAQDLLMQTNPGQMENAANILPEWADPEWDPGRVYTAPWQWGTTGILVHTGSYAGDINSSAIFLDPPEELRGRINVVPEMQDIMNLAVMYYGGEICSADMDILRQVRDGMLAAKPFWTGIDYPPFETLINEDILASTFWNGASGRIRAANPEFAYGYPREGFPIWMENVAVLADARNPDNAKLFQNFVMDPENAAIISNYLRYANAIAGSEAFMDPDLTDAPELVIPEDLQGSAQTARLCEPATQDIYTRIWTEVLR</sequence>
<proteinExistence type="predicted"/>
<keyword evidence="3 5" id="KW-0732">Signal</keyword>
<feature type="chain" id="PRO_5020439716" evidence="5">
    <location>
        <begin position="19"/>
        <end position="339"/>
    </location>
</feature>
<dbReference type="GO" id="GO:0019808">
    <property type="term" value="F:polyamine binding"/>
    <property type="evidence" value="ECO:0007669"/>
    <property type="project" value="InterPro"/>
</dbReference>
<dbReference type="PANTHER" id="PTHR30222:SF12">
    <property type="entry name" value="NORSPERMIDINE SENSOR"/>
    <property type="match status" value="1"/>
</dbReference>
<keyword evidence="4" id="KW-0574">Periplasm</keyword>
<comment type="caution">
    <text evidence="6">The sequence shown here is derived from an EMBL/GenBank/DDBJ whole genome shotgun (WGS) entry which is preliminary data.</text>
</comment>
<feature type="signal peptide" evidence="5">
    <location>
        <begin position="1"/>
        <end position="18"/>
    </location>
</feature>
<evidence type="ECO:0000313" key="7">
    <source>
        <dbReference type="Proteomes" id="UP000309747"/>
    </source>
</evidence>
<protein>
    <submittedName>
        <fullName evidence="6">Extracellular solute-binding protein</fullName>
    </submittedName>
</protein>
<keyword evidence="7" id="KW-1185">Reference proteome</keyword>
<organism evidence="6 7">
    <name type="scientific">Paracoccus gahaiensis</name>
    <dbReference type="NCBI Taxonomy" id="1706839"/>
    <lineage>
        <taxon>Bacteria</taxon>
        <taxon>Pseudomonadati</taxon>
        <taxon>Pseudomonadota</taxon>
        <taxon>Alphaproteobacteria</taxon>
        <taxon>Rhodobacterales</taxon>
        <taxon>Paracoccaceae</taxon>
        <taxon>Paracoccus</taxon>
    </lineage>
</organism>
<dbReference type="InterPro" id="IPR001188">
    <property type="entry name" value="Sperm_putr-bd"/>
</dbReference>